<dbReference type="Pfam" id="PF08659">
    <property type="entry name" value="KR"/>
    <property type="match status" value="1"/>
</dbReference>
<dbReference type="InterPro" id="IPR036291">
    <property type="entry name" value="NAD(P)-bd_dom_sf"/>
</dbReference>
<dbReference type="GO" id="GO:0006633">
    <property type="term" value="P:fatty acid biosynthetic process"/>
    <property type="evidence" value="ECO:0007669"/>
    <property type="project" value="InterPro"/>
</dbReference>
<dbReference type="PROSITE" id="PS00606">
    <property type="entry name" value="KS3_1"/>
    <property type="match status" value="1"/>
</dbReference>
<dbReference type="Gene3D" id="3.10.129.110">
    <property type="entry name" value="Polyketide synthase dehydratase"/>
    <property type="match status" value="1"/>
</dbReference>
<dbReference type="SMART" id="SM00822">
    <property type="entry name" value="PKS_KR"/>
    <property type="match status" value="1"/>
</dbReference>
<dbReference type="GO" id="GO:0004315">
    <property type="term" value="F:3-oxoacyl-[acyl-carrier-protein] synthase activity"/>
    <property type="evidence" value="ECO:0007669"/>
    <property type="project" value="InterPro"/>
</dbReference>
<evidence type="ECO:0000256" key="2">
    <source>
        <dbReference type="ARBA" id="ARBA00022553"/>
    </source>
</evidence>
<feature type="compositionally biased region" description="Low complexity" evidence="4">
    <location>
        <begin position="973"/>
        <end position="990"/>
    </location>
</feature>
<dbReference type="Pfam" id="PF02801">
    <property type="entry name" value="Ketoacyl-synt_C"/>
    <property type="match status" value="1"/>
</dbReference>
<dbReference type="InterPro" id="IPR014031">
    <property type="entry name" value="Ketoacyl_synth_C"/>
</dbReference>
<evidence type="ECO:0000256" key="4">
    <source>
        <dbReference type="SAM" id="MobiDB-lite"/>
    </source>
</evidence>
<dbReference type="InterPro" id="IPR032821">
    <property type="entry name" value="PKS_assoc"/>
</dbReference>
<dbReference type="InterPro" id="IPR052568">
    <property type="entry name" value="PKS-FAS_Synthase"/>
</dbReference>
<dbReference type="InterPro" id="IPR009081">
    <property type="entry name" value="PP-bd_ACP"/>
</dbReference>
<dbReference type="Pfam" id="PF00550">
    <property type="entry name" value="PP-binding"/>
    <property type="match status" value="1"/>
</dbReference>
<keyword evidence="1" id="KW-0596">Phosphopantetheine</keyword>
<dbReference type="InterPro" id="IPR042104">
    <property type="entry name" value="PKS_dehydratase_sf"/>
</dbReference>
<evidence type="ECO:0000259" key="6">
    <source>
        <dbReference type="PROSITE" id="PS52004"/>
    </source>
</evidence>
<keyword evidence="8" id="KW-1185">Reference proteome</keyword>
<gene>
    <name evidence="7" type="ORF">BS329_16965</name>
</gene>
<dbReference type="Gene3D" id="3.40.50.720">
    <property type="entry name" value="NAD(P)-binding Rossmann-like Domain"/>
    <property type="match status" value="1"/>
</dbReference>
<dbReference type="STRING" id="76021.BS329_16965"/>
<dbReference type="Gene3D" id="1.10.1200.10">
    <property type="entry name" value="ACP-like"/>
    <property type="match status" value="1"/>
</dbReference>
<evidence type="ECO:0000256" key="1">
    <source>
        <dbReference type="ARBA" id="ARBA00022450"/>
    </source>
</evidence>
<dbReference type="InterPro" id="IPR014030">
    <property type="entry name" value="Ketoacyl_synth_N"/>
</dbReference>
<dbReference type="InterPro" id="IPR016039">
    <property type="entry name" value="Thiolase-like"/>
</dbReference>
<protein>
    <submittedName>
        <fullName evidence="7">Beta keto-acyl synthase</fullName>
    </submittedName>
</protein>
<feature type="region of interest" description="Disordered" evidence="4">
    <location>
        <begin position="1253"/>
        <end position="1288"/>
    </location>
</feature>
<dbReference type="InterPro" id="IPR016036">
    <property type="entry name" value="Malonyl_transacylase_ACP-bd"/>
</dbReference>
<dbReference type="PROSITE" id="PS50075">
    <property type="entry name" value="CARRIER"/>
    <property type="match status" value="1"/>
</dbReference>
<dbReference type="CDD" id="cd08953">
    <property type="entry name" value="KR_2_SDR_x"/>
    <property type="match status" value="1"/>
</dbReference>
<dbReference type="SUPFAM" id="SSF47336">
    <property type="entry name" value="ACP-like"/>
    <property type="match status" value="1"/>
</dbReference>
<feature type="domain" description="Carrier" evidence="5">
    <location>
        <begin position="1178"/>
        <end position="1258"/>
    </location>
</feature>
<dbReference type="CDD" id="cd00833">
    <property type="entry name" value="PKS"/>
    <property type="match status" value="1"/>
</dbReference>
<dbReference type="Gene3D" id="3.40.47.10">
    <property type="match status" value="1"/>
</dbReference>
<dbReference type="Pfam" id="PF00109">
    <property type="entry name" value="ketoacyl-synt"/>
    <property type="match status" value="1"/>
</dbReference>
<dbReference type="SMART" id="SM00827">
    <property type="entry name" value="PKS_AT"/>
    <property type="match status" value="1"/>
</dbReference>
<reference evidence="7 8" key="1">
    <citation type="submission" date="2016-01" db="EMBL/GenBank/DDBJ databases">
        <title>Amycolatopsis coloradensis genome sequencing and assembly.</title>
        <authorList>
            <person name="Mayilraj S."/>
        </authorList>
    </citation>
    <scope>NUCLEOTIDE SEQUENCE [LARGE SCALE GENOMIC DNA]</scope>
    <source>
        <strain evidence="7 8">DSM 44225</strain>
    </source>
</reference>
<feature type="compositionally biased region" description="Pro residues" evidence="4">
    <location>
        <begin position="1001"/>
        <end position="1011"/>
    </location>
</feature>
<dbReference type="InterPro" id="IPR001227">
    <property type="entry name" value="Ac_transferase_dom_sf"/>
</dbReference>
<proteinExistence type="predicted"/>
<dbReference type="SUPFAM" id="SSF53901">
    <property type="entry name" value="Thiolase-like"/>
    <property type="match status" value="1"/>
</dbReference>
<feature type="region of interest" description="Disordered" evidence="4">
    <location>
        <begin position="920"/>
        <end position="1011"/>
    </location>
</feature>
<dbReference type="Proteomes" id="UP000187486">
    <property type="component" value="Unassembled WGS sequence"/>
</dbReference>
<evidence type="ECO:0000313" key="7">
    <source>
        <dbReference type="EMBL" id="OLZ51471.1"/>
    </source>
</evidence>
<dbReference type="PANTHER" id="PTHR43074">
    <property type="entry name" value="OMEGA-3 POLYUNSATURATED FATTY ACID SYNTHASE PFAB-RELATED"/>
    <property type="match status" value="1"/>
</dbReference>
<dbReference type="SUPFAM" id="SSF55048">
    <property type="entry name" value="Probable ACP-binding domain of malonyl-CoA ACP transacylase"/>
    <property type="match status" value="1"/>
</dbReference>
<feature type="compositionally biased region" description="Low complexity" evidence="4">
    <location>
        <begin position="1147"/>
        <end position="1157"/>
    </location>
</feature>
<sequence length="2028" mass="213217">MTEFSRERQVPVAIVGVGALLPGATDTGRFWRVVVSGRDTITDVPPSRWLTEDFYDPDPSLPDKTYARRGAFLPKVPFDPVAYGVPPTNLAATDSAQLLALMVAEQTLGDLAGTLDAEARERVSVVLGASVLPLYGQMAHRLERPVWLKALREEGIEEPRAQAICDTLSRHYVPWQEATFPGVLTNVVAGRIANRFDLHGMNYTTDAACASSLSAVSAGVADLALGRSDLVLAGGADTQNGVEMFMCFSKTPALSPTGDCRPFSADADGTMLGEGVVMLALKRLSDAERDGDNIYAVIRGIGSSSDGRSTAVYAPLPEGQARALRRAYEEAGYGPETVELVEAHGTGTKAGDRAEFTALRSVFDDSGRPDRQWCALGSVKSQLGHTKCTAGATGLLKAALALHHKVLPPTIKVDRPNPALELPASPFYLNTRARPWISADDKPRRASVSSFGFGGSNFHVALEEYVPPPGTATRRPRNHSAAATELLLLGAGTAEALIARTRELAAAARESGEELATLARRTQCEFSAADEARLAVIAADPGDLATRLDQAAESIARNPAEPISLPTGTYYRLGEATQGRVGFLFPGQGSQYVDMGADVAVHVLAARAAWDRAAATDLDGPPVHRVVFPPPAFGEEESAEQTRLLNATEWAQPALAAHSVALLAVLRELGLTADCAAGHSFGELIALHHAGAFDAETLLRLGRRRGLLMREAAQHTPGAMLAVAATAEDVQRAIDELGDPGVLVIANHNAPQQVTVSGDRASVEKLARMLGERKVTSQELATSGAFHSPLVADAVPKLTAFLDDLDVSAPRIPVYGKAGGAIYPAQPGAVRRGIAEHVVSPVHFTDTVEAMYADGVRTFVEVGAGATLTRLVGRILDGRPHSAVALDRPRRNGLTCLQDGLARLAVDGVDLTFEALWEPYGPAHQETPDSEARPSRPAMAVPIDGGNHGRRYPPPGGHRELPPPNSSRPPGPSVTSSTTPVPAAPQAADPEQNGNRLVPTTTPPNEPNDLPPALKPLPDLAGLLDDDWLTVLQTTQQQTADAHAAYQKMVTDAHLAFLRLSETSLNGLLGQREGASGEYATTPVNGHGDSGAGLRWSTTRQAVTAEPTAPAETHEHTQPVAEPPARPAAPEPVPAPRVPMREPMREPAPALEPAAAAAGHRNAATAVIEAPVSEPGSEPGVDLTDSLLSVVSELTGYPVEILGLDMELEGDLGVDSIKRVQILAALRERVGGLPEQDVAGLAELRTLREVVESAGGRVTASPRESETRAAEPVSVDEPTPRPEPEPPPVWRRVVRAVPAPPRGMAIPGLGDHPVVVTQDGTGVAEAVADLLAGRGIQAEVADSVPPGARAVLFLGGLRPAPTRAEGMAVLREGFEAAQALAPVRSADGGLFVTVQDTGGDFGLGGRHEGRAWLGGLAGLARTAALEWPGAAVKVIDCERGDRSAGAVAEAVVAELVAGGPARDVGLRADGTRLVPRAEPAALPPSSGGPRIGPGSVVVVSGGARGVTAAAVRALAREHRPRFVLLGRTPLTEEPAGWAGLTDEAGLTRAIAAEGTSTPAEITALARQVLATREIRATLDALAGYGSEAEYLPIDVRDGTALTDALTRIRREWGLITGLVHGAGVLADHRIEDKTAEQWDRVVGVKVDGLGELLEATADDPLEMIVVFSSVAGVFGNAGQADYSAANAVLDLVASEQRVRRPECLVRALAWGPWRGGMVSAGLAEHFDRAGVSLLDPGSAADAFVAELSDAPGGDTRVVLTAGEDGPGDRLNAASIRVDAASHPYLLDHQPADVPVLPMASALDWLAGAARDWRPRPGTLVLRDVRVLRTADLSRLENDGHRFVVEGRQAESGGKAVALELRDGDRATTFYRATLVPDRPPCAEWTVPAELVPPVIDVFYGGPRHFHGPAFQVLLSTESLSREGALGVVEGLSARGWPGSGWTTDVAAVDGAFQLAVLWAEFVLDAGALPMGVGEFRLHRDGLLPGEGRCVVRAGSVRDTRVTCDVALLDPDGEPRFELLAVELVRRPD</sequence>
<dbReference type="SUPFAM" id="SSF52151">
    <property type="entry name" value="FabD/lysophospholipase-like"/>
    <property type="match status" value="1"/>
</dbReference>
<dbReference type="EMBL" id="MQUQ01000008">
    <property type="protein sequence ID" value="OLZ51471.1"/>
    <property type="molecule type" value="Genomic_DNA"/>
</dbReference>
<accession>A0A1R0KTU0</accession>
<evidence type="ECO:0000259" key="5">
    <source>
        <dbReference type="PROSITE" id="PS50075"/>
    </source>
</evidence>
<dbReference type="PANTHER" id="PTHR43074:SF1">
    <property type="entry name" value="BETA-KETOACYL SYNTHASE FAMILY PROTEIN-RELATED"/>
    <property type="match status" value="1"/>
</dbReference>
<evidence type="ECO:0000256" key="3">
    <source>
        <dbReference type="ARBA" id="ARBA00022679"/>
    </source>
</evidence>
<keyword evidence="2" id="KW-0597">Phosphoprotein</keyword>
<name>A0A1R0KTU0_9PSEU</name>
<comment type="caution">
    <text evidence="7">The sequence shown here is derived from an EMBL/GenBank/DDBJ whole genome shotgun (WGS) entry which is preliminary data.</text>
</comment>
<dbReference type="InterPro" id="IPR016035">
    <property type="entry name" value="Acyl_Trfase/lysoPLipase"/>
</dbReference>
<dbReference type="Gene3D" id="3.30.70.250">
    <property type="entry name" value="Malonyl-CoA ACP transacylase, ACP-binding"/>
    <property type="match status" value="1"/>
</dbReference>
<dbReference type="InterPro" id="IPR020841">
    <property type="entry name" value="PKS_Beta-ketoAc_synthase_dom"/>
</dbReference>
<dbReference type="SUPFAM" id="SSF51735">
    <property type="entry name" value="NAD(P)-binding Rossmann-fold domains"/>
    <property type="match status" value="2"/>
</dbReference>
<dbReference type="InterPro" id="IPR018201">
    <property type="entry name" value="Ketoacyl_synth_AS"/>
</dbReference>
<organism evidence="7 8">
    <name type="scientific">Amycolatopsis coloradensis</name>
    <dbReference type="NCBI Taxonomy" id="76021"/>
    <lineage>
        <taxon>Bacteria</taxon>
        <taxon>Bacillati</taxon>
        <taxon>Actinomycetota</taxon>
        <taxon>Actinomycetes</taxon>
        <taxon>Pseudonocardiales</taxon>
        <taxon>Pseudonocardiaceae</taxon>
        <taxon>Amycolatopsis</taxon>
    </lineage>
</organism>
<feature type="region of interest" description="Disordered" evidence="4">
    <location>
        <begin position="1100"/>
        <end position="1157"/>
    </location>
</feature>
<dbReference type="Pfam" id="PF00698">
    <property type="entry name" value="Acyl_transf_1"/>
    <property type="match status" value="1"/>
</dbReference>
<feature type="compositionally biased region" description="Pro residues" evidence="4">
    <location>
        <begin position="952"/>
        <end position="972"/>
    </location>
</feature>
<dbReference type="Gene3D" id="3.40.366.10">
    <property type="entry name" value="Malonyl-Coenzyme A Acyl Carrier Protein, domain 2"/>
    <property type="match status" value="1"/>
</dbReference>
<dbReference type="InterPro" id="IPR014043">
    <property type="entry name" value="Acyl_transferase_dom"/>
</dbReference>
<feature type="domain" description="Ketosynthase family 3 (KS3)" evidence="6">
    <location>
        <begin position="9"/>
        <end position="464"/>
    </location>
</feature>
<feature type="compositionally biased region" description="Pro residues" evidence="4">
    <location>
        <begin position="1121"/>
        <end position="1137"/>
    </location>
</feature>
<dbReference type="SMART" id="SM00825">
    <property type="entry name" value="PKS_KS"/>
    <property type="match status" value="1"/>
</dbReference>
<keyword evidence="3" id="KW-0808">Transferase</keyword>
<evidence type="ECO:0000313" key="8">
    <source>
        <dbReference type="Proteomes" id="UP000187486"/>
    </source>
</evidence>
<dbReference type="PROSITE" id="PS52004">
    <property type="entry name" value="KS3_2"/>
    <property type="match status" value="1"/>
</dbReference>
<dbReference type="InterPro" id="IPR036736">
    <property type="entry name" value="ACP-like_sf"/>
</dbReference>
<dbReference type="Pfam" id="PF16197">
    <property type="entry name" value="KAsynt_C_assoc"/>
    <property type="match status" value="1"/>
</dbReference>
<dbReference type="InterPro" id="IPR013968">
    <property type="entry name" value="PKS_KR"/>
</dbReference>
<dbReference type="InterPro" id="IPR057326">
    <property type="entry name" value="KR_dom"/>
</dbReference>
<dbReference type="OrthoDB" id="9778690at2"/>
<dbReference type="RefSeq" id="WP_076161900.1">
    <property type="nucleotide sequence ID" value="NZ_MQUQ01000008.1"/>
</dbReference>